<reference evidence="1" key="1">
    <citation type="journal article" date="2014" name="Front. Microbiol.">
        <title>High frequency of phylogenetically diverse reductive dehalogenase-homologous genes in deep subseafloor sedimentary metagenomes.</title>
        <authorList>
            <person name="Kawai M."/>
            <person name="Futagami T."/>
            <person name="Toyoda A."/>
            <person name="Takaki Y."/>
            <person name="Nishi S."/>
            <person name="Hori S."/>
            <person name="Arai W."/>
            <person name="Tsubouchi T."/>
            <person name="Morono Y."/>
            <person name="Uchiyama I."/>
            <person name="Ito T."/>
            <person name="Fujiyama A."/>
            <person name="Inagaki F."/>
            <person name="Takami H."/>
        </authorList>
    </citation>
    <scope>NUCLEOTIDE SEQUENCE</scope>
    <source>
        <strain evidence="1">Expedition CK06-06</strain>
    </source>
</reference>
<accession>X1F1C0</accession>
<dbReference type="AlphaFoldDB" id="X1F1C0"/>
<name>X1F1C0_9ZZZZ</name>
<feature type="non-terminal residue" evidence="1">
    <location>
        <position position="30"/>
    </location>
</feature>
<dbReference type="EMBL" id="BARU01008299">
    <property type="protein sequence ID" value="GAH39421.1"/>
    <property type="molecule type" value="Genomic_DNA"/>
</dbReference>
<protein>
    <submittedName>
        <fullName evidence="1">Uncharacterized protein</fullName>
    </submittedName>
</protein>
<gene>
    <name evidence="1" type="ORF">S03H2_16260</name>
</gene>
<organism evidence="1">
    <name type="scientific">marine sediment metagenome</name>
    <dbReference type="NCBI Taxonomy" id="412755"/>
    <lineage>
        <taxon>unclassified sequences</taxon>
        <taxon>metagenomes</taxon>
        <taxon>ecological metagenomes</taxon>
    </lineage>
</organism>
<comment type="caution">
    <text evidence="1">The sequence shown here is derived from an EMBL/GenBank/DDBJ whole genome shotgun (WGS) entry which is preliminary data.</text>
</comment>
<proteinExistence type="predicted"/>
<sequence length="30" mass="3347">MELMTVTIIVIAGSRTKLKRLPITVNNGYN</sequence>
<evidence type="ECO:0000313" key="1">
    <source>
        <dbReference type="EMBL" id="GAH39421.1"/>
    </source>
</evidence>